<evidence type="ECO:0000256" key="5">
    <source>
        <dbReference type="ARBA" id="ARBA00022801"/>
    </source>
</evidence>
<keyword evidence="10" id="KW-1185">Reference proteome</keyword>
<dbReference type="PANTHER" id="PTHR20854:SF4">
    <property type="entry name" value="INOSITOL-1-MONOPHOSPHATASE-RELATED"/>
    <property type="match status" value="1"/>
</dbReference>
<dbReference type="EMBL" id="JACCAE010000001">
    <property type="protein sequence ID" value="NYF96784.1"/>
    <property type="molecule type" value="Genomic_DNA"/>
</dbReference>
<dbReference type="InterPro" id="IPR020583">
    <property type="entry name" value="Inositol_monoP_metal-BS"/>
</dbReference>
<dbReference type="AlphaFoldDB" id="A0A852VR22"/>
<dbReference type="InterPro" id="IPR020550">
    <property type="entry name" value="Inositol_monophosphatase_CS"/>
</dbReference>
<keyword evidence="5 8" id="KW-0378">Hydrolase</keyword>
<comment type="similarity">
    <text evidence="3 8">Belongs to the inositol monophosphatase superfamily.</text>
</comment>
<gene>
    <name evidence="9" type="ORF">BJY20_000176</name>
</gene>
<dbReference type="GO" id="GO:0007165">
    <property type="term" value="P:signal transduction"/>
    <property type="evidence" value="ECO:0007669"/>
    <property type="project" value="TreeGrafter"/>
</dbReference>
<proteinExistence type="inferred from homology"/>
<protein>
    <recommendedName>
        <fullName evidence="8">Inositol-1-monophosphatase</fullName>
        <ecNumber evidence="8">3.1.3.25</ecNumber>
    </recommendedName>
</protein>
<dbReference type="Proteomes" id="UP000554054">
    <property type="component" value="Unassembled WGS sequence"/>
</dbReference>
<feature type="binding site" evidence="7">
    <location>
        <position position="231"/>
    </location>
    <ligand>
        <name>Mg(2+)</name>
        <dbReference type="ChEBI" id="CHEBI:18420"/>
        <label>1</label>
        <note>catalytic</note>
    </ligand>
</feature>
<comment type="caution">
    <text evidence="9">The sequence shown here is derived from an EMBL/GenBank/DDBJ whole genome shotgun (WGS) entry which is preliminary data.</text>
</comment>
<comment type="catalytic activity">
    <reaction evidence="1 8">
        <text>a myo-inositol phosphate + H2O = myo-inositol + phosphate</text>
        <dbReference type="Rhea" id="RHEA:24056"/>
        <dbReference type="ChEBI" id="CHEBI:15377"/>
        <dbReference type="ChEBI" id="CHEBI:17268"/>
        <dbReference type="ChEBI" id="CHEBI:43474"/>
        <dbReference type="ChEBI" id="CHEBI:84139"/>
        <dbReference type="EC" id="3.1.3.25"/>
    </reaction>
</comment>
<dbReference type="PROSITE" id="PS00630">
    <property type="entry name" value="IMP_2"/>
    <property type="match status" value="1"/>
</dbReference>
<dbReference type="CDD" id="cd01639">
    <property type="entry name" value="IMPase"/>
    <property type="match status" value="1"/>
</dbReference>
<dbReference type="GO" id="GO:0046854">
    <property type="term" value="P:phosphatidylinositol phosphate biosynthetic process"/>
    <property type="evidence" value="ECO:0007669"/>
    <property type="project" value="InterPro"/>
</dbReference>
<comment type="cofactor">
    <cofactor evidence="2 7 8">
        <name>Mg(2+)</name>
        <dbReference type="ChEBI" id="CHEBI:18420"/>
    </cofactor>
</comment>
<evidence type="ECO:0000313" key="9">
    <source>
        <dbReference type="EMBL" id="NYF96784.1"/>
    </source>
</evidence>
<organism evidence="9 10">
    <name type="scientific">Janibacter cremeus</name>
    <dbReference type="NCBI Taxonomy" id="1285192"/>
    <lineage>
        <taxon>Bacteria</taxon>
        <taxon>Bacillati</taxon>
        <taxon>Actinomycetota</taxon>
        <taxon>Actinomycetes</taxon>
        <taxon>Micrococcales</taxon>
        <taxon>Intrasporangiaceae</taxon>
        <taxon>Janibacter</taxon>
    </lineage>
</organism>
<reference evidence="9 10" key="1">
    <citation type="submission" date="2020-07" db="EMBL/GenBank/DDBJ databases">
        <title>Sequencing the genomes of 1000 actinobacteria strains.</title>
        <authorList>
            <person name="Klenk H.-P."/>
        </authorList>
    </citation>
    <scope>NUCLEOTIDE SEQUENCE [LARGE SCALE GENOMIC DNA]</scope>
    <source>
        <strain evidence="9 10">DSM 26154</strain>
    </source>
</reference>
<evidence type="ECO:0000256" key="3">
    <source>
        <dbReference type="ARBA" id="ARBA00009759"/>
    </source>
</evidence>
<dbReference type="GO" id="GO:0006020">
    <property type="term" value="P:inositol metabolic process"/>
    <property type="evidence" value="ECO:0007669"/>
    <property type="project" value="TreeGrafter"/>
</dbReference>
<keyword evidence="4 7" id="KW-0479">Metal-binding</keyword>
<evidence type="ECO:0000256" key="7">
    <source>
        <dbReference type="PIRSR" id="PIRSR600760-2"/>
    </source>
</evidence>
<feature type="binding site" evidence="7">
    <location>
        <position position="93"/>
    </location>
    <ligand>
        <name>Mg(2+)</name>
        <dbReference type="ChEBI" id="CHEBI:18420"/>
        <label>2</label>
    </ligand>
</feature>
<dbReference type="Gene3D" id="3.40.190.80">
    <property type="match status" value="1"/>
</dbReference>
<dbReference type="Pfam" id="PF00459">
    <property type="entry name" value="Inositol_P"/>
    <property type="match status" value="1"/>
</dbReference>
<sequence>MHIPVPGAVDPVALREIAEQVALEAGRLILQERPRDLGVAETKTSATDVVTVMDQRSQDLLLTRLGELRPDDGFHGEERGGRTGTSGISWVVDPIDGTVNYLYDIPAYAVSVAAVVGDPTTPGAWRPVAGAVVNPMTQECFTAALGGGARRVVGAGPGRTLQVGDSPLRMSLCGTGFGYDADRRRRQGAVVAEVLPQVRDIRRLGSAALDLCRVADGSLDVYYERGLNPWDMAAGWLVATEAGGEVTDLHGGHPDATMTIAGGPGNHADLRALLARLVDRIGPENDH</sequence>
<evidence type="ECO:0000256" key="1">
    <source>
        <dbReference type="ARBA" id="ARBA00001033"/>
    </source>
</evidence>
<evidence type="ECO:0000256" key="4">
    <source>
        <dbReference type="ARBA" id="ARBA00022723"/>
    </source>
</evidence>
<evidence type="ECO:0000256" key="8">
    <source>
        <dbReference type="RuleBase" id="RU364068"/>
    </source>
</evidence>
<evidence type="ECO:0000256" key="6">
    <source>
        <dbReference type="ARBA" id="ARBA00022842"/>
    </source>
</evidence>
<dbReference type="InterPro" id="IPR033942">
    <property type="entry name" value="IMPase"/>
</dbReference>
<dbReference type="EC" id="3.1.3.25" evidence="8"/>
<dbReference type="PROSITE" id="PS00629">
    <property type="entry name" value="IMP_1"/>
    <property type="match status" value="1"/>
</dbReference>
<feature type="binding site" evidence="7">
    <location>
        <position position="96"/>
    </location>
    <ligand>
        <name>Mg(2+)</name>
        <dbReference type="ChEBI" id="CHEBI:18420"/>
        <label>1</label>
        <note>catalytic</note>
    </ligand>
</feature>
<keyword evidence="6 7" id="KW-0460">Magnesium</keyword>
<feature type="binding site" evidence="7">
    <location>
        <position position="77"/>
    </location>
    <ligand>
        <name>Mg(2+)</name>
        <dbReference type="ChEBI" id="CHEBI:18420"/>
        <label>1</label>
        <note>catalytic</note>
    </ligand>
</feature>
<dbReference type="PANTHER" id="PTHR20854">
    <property type="entry name" value="INOSITOL MONOPHOSPHATASE"/>
    <property type="match status" value="1"/>
</dbReference>
<feature type="binding site" evidence="7">
    <location>
        <position position="95"/>
    </location>
    <ligand>
        <name>Mg(2+)</name>
        <dbReference type="ChEBI" id="CHEBI:18420"/>
        <label>1</label>
        <note>catalytic</note>
    </ligand>
</feature>
<accession>A0A852VR22</accession>
<dbReference type="RefSeq" id="WP_185989792.1">
    <property type="nucleotide sequence ID" value="NZ_JACCAE010000001.1"/>
</dbReference>
<dbReference type="GO" id="GO:0046872">
    <property type="term" value="F:metal ion binding"/>
    <property type="evidence" value="ECO:0007669"/>
    <property type="project" value="UniProtKB-KW"/>
</dbReference>
<dbReference type="InterPro" id="IPR000760">
    <property type="entry name" value="Inositol_monophosphatase-like"/>
</dbReference>
<dbReference type="PRINTS" id="PR00377">
    <property type="entry name" value="IMPHPHTASES"/>
</dbReference>
<evidence type="ECO:0000313" key="10">
    <source>
        <dbReference type="Proteomes" id="UP000554054"/>
    </source>
</evidence>
<dbReference type="GO" id="GO:0008934">
    <property type="term" value="F:inositol monophosphate 1-phosphatase activity"/>
    <property type="evidence" value="ECO:0007669"/>
    <property type="project" value="InterPro"/>
</dbReference>
<dbReference type="SUPFAM" id="SSF56655">
    <property type="entry name" value="Carbohydrate phosphatase"/>
    <property type="match status" value="1"/>
</dbReference>
<dbReference type="Gene3D" id="3.30.540.10">
    <property type="entry name" value="Fructose-1,6-Bisphosphatase, subunit A, domain 1"/>
    <property type="match status" value="1"/>
</dbReference>
<name>A0A852VR22_9MICO</name>
<evidence type="ECO:0000256" key="2">
    <source>
        <dbReference type="ARBA" id="ARBA00001946"/>
    </source>
</evidence>